<comment type="caution">
    <text evidence="1">The sequence shown here is derived from an EMBL/GenBank/DDBJ whole genome shotgun (WGS) entry which is preliminary data.</text>
</comment>
<dbReference type="Proteomes" id="UP001153387">
    <property type="component" value="Unassembled WGS sequence"/>
</dbReference>
<name>A0A9X4KIB2_9BACL</name>
<evidence type="ECO:0000313" key="1">
    <source>
        <dbReference type="EMBL" id="MDG0792764.1"/>
    </source>
</evidence>
<accession>A0A9X4KIB2</accession>
<keyword evidence="2" id="KW-1185">Reference proteome</keyword>
<gene>
    <name evidence="1" type="ORF">OMP38_19215</name>
</gene>
<dbReference type="RefSeq" id="WP_277566527.1">
    <property type="nucleotide sequence ID" value="NZ_JAPDHZ010000003.1"/>
</dbReference>
<protein>
    <submittedName>
        <fullName evidence="1">Uncharacterized protein</fullName>
    </submittedName>
</protein>
<evidence type="ECO:0000313" key="2">
    <source>
        <dbReference type="Proteomes" id="UP001153387"/>
    </source>
</evidence>
<dbReference type="EMBL" id="JAPDHZ010000003">
    <property type="protein sequence ID" value="MDG0792764.1"/>
    <property type="molecule type" value="Genomic_DNA"/>
</dbReference>
<dbReference type="AlphaFoldDB" id="A0A9X4KIB2"/>
<reference evidence="1 2" key="1">
    <citation type="submission" date="2022-10" db="EMBL/GenBank/DDBJ databases">
        <title>Comparative genomic analysis of Cohnella hashimotonis sp. nov., isolated from the International Space Station.</title>
        <authorList>
            <person name="Simpson A."/>
            <person name="Venkateswaran K."/>
        </authorList>
    </citation>
    <scope>NUCLEOTIDE SEQUENCE [LARGE SCALE GENOMIC DNA]</scope>
    <source>
        <strain evidence="1 2">DSM 18997</strain>
    </source>
</reference>
<proteinExistence type="predicted"/>
<sequence>MAIFTSILNLLKKNPATDGADTFNIQTMLNDNWDKIDAALALKGG</sequence>
<organism evidence="1 2">
    <name type="scientific">Cohnella ginsengisoli</name>
    <dbReference type="NCBI Taxonomy" id="425004"/>
    <lineage>
        <taxon>Bacteria</taxon>
        <taxon>Bacillati</taxon>
        <taxon>Bacillota</taxon>
        <taxon>Bacilli</taxon>
        <taxon>Bacillales</taxon>
        <taxon>Paenibacillaceae</taxon>
        <taxon>Cohnella</taxon>
    </lineage>
</organism>